<name>A0A450SC32_9GAMM</name>
<protein>
    <recommendedName>
        <fullName evidence="2">Antitoxin</fullName>
    </recommendedName>
</protein>
<dbReference type="SUPFAM" id="SSF143120">
    <property type="entry name" value="YefM-like"/>
    <property type="match status" value="1"/>
</dbReference>
<accession>A0A450SC32</accession>
<dbReference type="Pfam" id="PF02604">
    <property type="entry name" value="PhdYeFM_antitox"/>
    <property type="match status" value="1"/>
</dbReference>
<dbReference type="InterPro" id="IPR006442">
    <property type="entry name" value="Antitoxin_Phd/YefM"/>
</dbReference>
<comment type="similarity">
    <text evidence="1 2">Belongs to the phD/YefM antitoxin family.</text>
</comment>
<sequence>MQTAAFTEFRKNASALFSAVEAGEMILVTRHGKEIAQILPLDGESVGANAAAPSWKGRRTRLTIPGKSLSKVIVEEREALP</sequence>
<reference evidence="3" key="1">
    <citation type="submission" date="2019-02" db="EMBL/GenBank/DDBJ databases">
        <authorList>
            <person name="Gruber-Vodicka R. H."/>
            <person name="Seah K. B. B."/>
        </authorList>
    </citation>
    <scope>NUCLEOTIDE SEQUENCE</scope>
    <source>
        <strain evidence="3">BECK_DK161</strain>
    </source>
</reference>
<dbReference type="InterPro" id="IPR036165">
    <property type="entry name" value="YefM-like_sf"/>
</dbReference>
<organism evidence="3">
    <name type="scientific">Candidatus Kentrum sp. DK</name>
    <dbReference type="NCBI Taxonomy" id="2126562"/>
    <lineage>
        <taxon>Bacteria</taxon>
        <taxon>Pseudomonadati</taxon>
        <taxon>Pseudomonadota</taxon>
        <taxon>Gammaproteobacteria</taxon>
        <taxon>Candidatus Kentrum</taxon>
    </lineage>
</organism>
<dbReference type="Gene3D" id="3.40.1620.10">
    <property type="entry name" value="YefM-like domain"/>
    <property type="match status" value="1"/>
</dbReference>
<dbReference type="EMBL" id="CAADEY010000027">
    <property type="protein sequence ID" value="VFJ49908.1"/>
    <property type="molecule type" value="Genomic_DNA"/>
</dbReference>
<evidence type="ECO:0000313" key="3">
    <source>
        <dbReference type="EMBL" id="VFJ49908.1"/>
    </source>
</evidence>
<gene>
    <name evidence="3" type="ORF">BECKDK2373C_GA0170839_102714</name>
</gene>
<dbReference type="AlphaFoldDB" id="A0A450SC32"/>
<dbReference type="NCBIfam" id="TIGR01552">
    <property type="entry name" value="phd_fam"/>
    <property type="match status" value="1"/>
</dbReference>
<evidence type="ECO:0000256" key="1">
    <source>
        <dbReference type="ARBA" id="ARBA00009981"/>
    </source>
</evidence>
<comment type="function">
    <text evidence="2">Antitoxin component of a type II toxin-antitoxin (TA) system.</text>
</comment>
<evidence type="ECO:0000256" key="2">
    <source>
        <dbReference type="RuleBase" id="RU362080"/>
    </source>
</evidence>
<proteinExistence type="inferred from homology"/>